<protein>
    <recommendedName>
        <fullName evidence="1">IrrE N-terminal-like domain-containing protein</fullName>
    </recommendedName>
</protein>
<dbReference type="PANTHER" id="PTHR43236">
    <property type="entry name" value="ANTITOXIN HIGA1"/>
    <property type="match status" value="1"/>
</dbReference>
<sequence>MLIKDLAQLDAENVRRDHWDNTFPVDPIVIARRMGVTSYLSSGLGDTSGLIVQPEGERAKIYINQFEATARQRFTCAHEIGHYVERMRNKDTAYTFRDLRSGKADTPHEWYADHFAANLLMPQATFEELIEVHGATCGDLVDYFGVSISAVRTRARALGLANDI</sequence>
<organism evidence="2 3">
    <name type="scientific">Cutibacterium namnetense</name>
    <dbReference type="NCBI Taxonomy" id="1574624"/>
    <lineage>
        <taxon>Bacteria</taxon>
        <taxon>Bacillati</taxon>
        <taxon>Actinomycetota</taxon>
        <taxon>Actinomycetes</taxon>
        <taxon>Propionibacteriales</taxon>
        <taxon>Propionibacteriaceae</taxon>
        <taxon>Cutibacterium</taxon>
    </lineage>
</organism>
<name>A0ABX9ID02_9ACTN</name>
<reference evidence="2 3" key="1">
    <citation type="submission" date="2017-09" db="EMBL/GenBank/DDBJ databases">
        <authorList>
            <person name="Bumgarner R.E."/>
        </authorList>
    </citation>
    <scope>NUCLEOTIDE SEQUENCE [LARGE SCALE GENOMIC DNA]</scope>
    <source>
        <strain evidence="2 3">T34998</strain>
    </source>
</reference>
<keyword evidence="3" id="KW-1185">Reference proteome</keyword>
<dbReference type="PANTHER" id="PTHR43236:SF1">
    <property type="entry name" value="BLL7220 PROTEIN"/>
    <property type="match status" value="1"/>
</dbReference>
<evidence type="ECO:0000313" key="3">
    <source>
        <dbReference type="Proteomes" id="UP000256324"/>
    </source>
</evidence>
<gene>
    <name evidence="2" type="ORF">CP880_03385</name>
</gene>
<evidence type="ECO:0000313" key="2">
    <source>
        <dbReference type="EMBL" id="REB70803.1"/>
    </source>
</evidence>
<dbReference type="InterPro" id="IPR052345">
    <property type="entry name" value="Rad_response_metalloprotease"/>
</dbReference>
<dbReference type="RefSeq" id="WP_115938290.1">
    <property type="nucleotide sequence ID" value="NZ_JARJNT010000001.1"/>
</dbReference>
<feature type="domain" description="IrrE N-terminal-like" evidence="1">
    <location>
        <begin position="38"/>
        <end position="155"/>
    </location>
</feature>
<dbReference type="Pfam" id="PF06114">
    <property type="entry name" value="Peptidase_M78"/>
    <property type="match status" value="1"/>
</dbReference>
<dbReference type="Proteomes" id="UP000256324">
    <property type="component" value="Unassembled WGS sequence"/>
</dbReference>
<dbReference type="EMBL" id="PCZS01000001">
    <property type="protein sequence ID" value="REB70803.1"/>
    <property type="molecule type" value="Genomic_DNA"/>
</dbReference>
<accession>A0ABX9ID02</accession>
<dbReference type="InterPro" id="IPR010359">
    <property type="entry name" value="IrrE_HExxH"/>
</dbReference>
<comment type="caution">
    <text evidence="2">The sequence shown here is derived from an EMBL/GenBank/DDBJ whole genome shotgun (WGS) entry which is preliminary data.</text>
</comment>
<proteinExistence type="predicted"/>
<evidence type="ECO:0000259" key="1">
    <source>
        <dbReference type="Pfam" id="PF06114"/>
    </source>
</evidence>
<dbReference type="Gene3D" id="1.10.10.2910">
    <property type="match status" value="1"/>
</dbReference>